<comment type="caution">
    <text evidence="2">The sequence shown here is derived from an EMBL/GenBank/DDBJ whole genome shotgun (WGS) entry which is preliminary data.</text>
</comment>
<keyword evidence="3" id="KW-1185">Reference proteome</keyword>
<name>A0ABQ3EB05_9GAMM</name>
<evidence type="ECO:0000313" key="2">
    <source>
        <dbReference type="EMBL" id="GHB30708.1"/>
    </source>
</evidence>
<evidence type="ECO:0000313" key="3">
    <source>
        <dbReference type="Proteomes" id="UP000646745"/>
    </source>
</evidence>
<dbReference type="RefSeq" id="WP_189445713.1">
    <property type="nucleotide sequence ID" value="NZ_BMZI01000007.1"/>
</dbReference>
<proteinExistence type="predicted"/>
<organism evidence="2 3">
    <name type="scientific">Salinicola rhizosphaerae</name>
    <dbReference type="NCBI Taxonomy" id="1443141"/>
    <lineage>
        <taxon>Bacteria</taxon>
        <taxon>Pseudomonadati</taxon>
        <taxon>Pseudomonadota</taxon>
        <taxon>Gammaproteobacteria</taxon>
        <taxon>Oceanospirillales</taxon>
        <taxon>Halomonadaceae</taxon>
        <taxon>Salinicola</taxon>
    </lineage>
</organism>
<protein>
    <submittedName>
        <fullName evidence="2">Uncharacterized protein</fullName>
    </submittedName>
</protein>
<dbReference type="Proteomes" id="UP000646745">
    <property type="component" value="Unassembled WGS sequence"/>
</dbReference>
<sequence>MTTTLPDYSNWSTADLNDEATRQDKNRRTLAGETLIDESTRRVRIAKAGARYHAACAVLVARAEPFDAEAKQRAARTLEYHRRETKRFIAVQLGCEYLSQHDADAMGQVRA</sequence>
<gene>
    <name evidence="2" type="ORF">GCM10009038_31880</name>
</gene>
<accession>A0ABQ3EB05</accession>
<feature type="region of interest" description="Disordered" evidence="1">
    <location>
        <begin position="1"/>
        <end position="26"/>
    </location>
</feature>
<reference evidence="3" key="1">
    <citation type="journal article" date="2019" name="Int. J. Syst. Evol. Microbiol.">
        <title>The Global Catalogue of Microorganisms (GCM) 10K type strain sequencing project: providing services to taxonomists for standard genome sequencing and annotation.</title>
        <authorList>
            <consortium name="The Broad Institute Genomics Platform"/>
            <consortium name="The Broad Institute Genome Sequencing Center for Infectious Disease"/>
            <person name="Wu L."/>
            <person name="Ma J."/>
        </authorList>
    </citation>
    <scope>NUCLEOTIDE SEQUENCE [LARGE SCALE GENOMIC DNA]</scope>
    <source>
        <strain evidence="3">KCTC 32998</strain>
    </source>
</reference>
<evidence type="ECO:0000256" key="1">
    <source>
        <dbReference type="SAM" id="MobiDB-lite"/>
    </source>
</evidence>
<dbReference type="EMBL" id="BMZI01000007">
    <property type="protein sequence ID" value="GHB30708.1"/>
    <property type="molecule type" value="Genomic_DNA"/>
</dbReference>
<feature type="compositionally biased region" description="Polar residues" evidence="1">
    <location>
        <begin position="1"/>
        <end position="15"/>
    </location>
</feature>